<dbReference type="Proteomes" id="UP000198672">
    <property type="component" value="Unassembled WGS sequence"/>
</dbReference>
<evidence type="ECO:0000256" key="2">
    <source>
        <dbReference type="ARBA" id="ARBA00022603"/>
    </source>
</evidence>
<dbReference type="PANTHER" id="PTHR42998:SF1">
    <property type="entry name" value="TYPE I RESTRICTION ENZYME HINDI METHYLASE SUBUNIT"/>
    <property type="match status" value="1"/>
</dbReference>
<dbReference type="GO" id="GO:0003677">
    <property type="term" value="F:DNA binding"/>
    <property type="evidence" value="ECO:0007669"/>
    <property type="project" value="UniProtKB-KW"/>
</dbReference>
<dbReference type="InterPro" id="IPR002052">
    <property type="entry name" value="DNA_methylase_N6_adenine_CS"/>
</dbReference>
<evidence type="ECO:0000313" key="8">
    <source>
        <dbReference type="Proteomes" id="UP000198672"/>
    </source>
</evidence>
<comment type="similarity">
    <text evidence="1">Belongs to the N(4)/N(6)-methyltransferase family.</text>
</comment>
<reference evidence="8" key="1">
    <citation type="submission" date="2016-10" db="EMBL/GenBank/DDBJ databases">
        <authorList>
            <person name="Varghese N."/>
            <person name="Submissions S."/>
        </authorList>
    </citation>
    <scope>NUCLEOTIDE SEQUENCE [LARGE SCALE GENOMIC DNA]</scope>
    <source>
        <strain evidence="8">DSM 173</strain>
    </source>
</reference>
<dbReference type="GO" id="GO:0008170">
    <property type="term" value="F:N-methyltransferase activity"/>
    <property type="evidence" value="ECO:0007669"/>
    <property type="project" value="InterPro"/>
</dbReference>
<keyword evidence="2" id="KW-0489">Methyltransferase</keyword>
<dbReference type="RefSeq" id="WP_218139739.1">
    <property type="nucleotide sequence ID" value="NZ_FNOW01000072.1"/>
</dbReference>
<keyword evidence="5" id="KW-0238">DNA-binding</keyword>
<evidence type="ECO:0000313" key="7">
    <source>
        <dbReference type="EMBL" id="SDY45688.1"/>
    </source>
</evidence>
<dbReference type="PROSITE" id="PS00092">
    <property type="entry name" value="N6_MTASE"/>
    <property type="match status" value="1"/>
</dbReference>
<organism evidence="7 8">
    <name type="scientific">Allochromatium warmingii</name>
    <name type="common">Chromatium warmingii</name>
    <dbReference type="NCBI Taxonomy" id="61595"/>
    <lineage>
        <taxon>Bacteria</taxon>
        <taxon>Pseudomonadati</taxon>
        <taxon>Pseudomonadota</taxon>
        <taxon>Gammaproteobacteria</taxon>
        <taxon>Chromatiales</taxon>
        <taxon>Chromatiaceae</taxon>
        <taxon>Allochromatium</taxon>
    </lineage>
</organism>
<evidence type="ECO:0000256" key="1">
    <source>
        <dbReference type="ARBA" id="ARBA00006594"/>
    </source>
</evidence>
<keyword evidence="8" id="KW-1185">Reference proteome</keyword>
<protein>
    <submittedName>
        <fullName evidence="7">Type I restriction enzyme M protein</fullName>
    </submittedName>
</protein>
<dbReference type="Gene3D" id="3.90.220.20">
    <property type="entry name" value="DNA methylase specificity domains"/>
    <property type="match status" value="1"/>
</dbReference>
<dbReference type="CDD" id="cd02440">
    <property type="entry name" value="AdoMet_MTases"/>
    <property type="match status" value="1"/>
</dbReference>
<evidence type="ECO:0000256" key="5">
    <source>
        <dbReference type="ARBA" id="ARBA00023125"/>
    </source>
</evidence>
<gene>
    <name evidence="7" type="ORF">SAMN05421644_1723</name>
</gene>
<evidence type="ECO:0000256" key="3">
    <source>
        <dbReference type="ARBA" id="ARBA00022679"/>
    </source>
</evidence>
<keyword evidence="3" id="KW-0808">Transferase</keyword>
<dbReference type="PRINTS" id="PR00507">
    <property type="entry name" value="N12N6MTFRASE"/>
</dbReference>
<dbReference type="InterPro" id="IPR044946">
    <property type="entry name" value="Restrct_endonuc_typeI_TRD_sf"/>
</dbReference>
<dbReference type="EMBL" id="FNOW01000072">
    <property type="protein sequence ID" value="SDY45688.1"/>
    <property type="molecule type" value="Genomic_DNA"/>
</dbReference>
<dbReference type="InterPro" id="IPR052916">
    <property type="entry name" value="Type-I_RE_MTase_Subunit"/>
</dbReference>
<dbReference type="AlphaFoldDB" id="A0A1H3K261"/>
<accession>A0A1H3K261</accession>
<dbReference type="SUPFAM" id="SSF53335">
    <property type="entry name" value="S-adenosyl-L-methionine-dependent methyltransferases"/>
    <property type="match status" value="1"/>
</dbReference>
<dbReference type="Gene3D" id="3.40.50.150">
    <property type="entry name" value="Vaccinia Virus protein VP39"/>
    <property type="match status" value="1"/>
</dbReference>
<dbReference type="GO" id="GO:0032259">
    <property type="term" value="P:methylation"/>
    <property type="evidence" value="ECO:0007669"/>
    <property type="project" value="UniProtKB-KW"/>
</dbReference>
<dbReference type="PANTHER" id="PTHR42998">
    <property type="entry name" value="TYPE I RESTRICTION ENZYME HINDVIIP M PROTEIN-RELATED"/>
    <property type="match status" value="1"/>
</dbReference>
<evidence type="ECO:0000256" key="4">
    <source>
        <dbReference type="ARBA" id="ARBA00022747"/>
    </source>
</evidence>
<evidence type="ECO:0000259" key="6">
    <source>
        <dbReference type="Pfam" id="PF02384"/>
    </source>
</evidence>
<feature type="domain" description="DNA methylase adenine-specific" evidence="6">
    <location>
        <begin position="118"/>
        <end position="330"/>
    </location>
</feature>
<keyword evidence="4" id="KW-0680">Restriction system</keyword>
<sequence length="609" mass="68891">MITARQLSALYKEAHNIMRNIDGLQPQEAFDELLKYMFFKQNYEFENSPEISLSPEKVRKMFASYLGKANSWSSEIWRDKKFYLSAECLADIHNLLFPIQFSQIGYDVRSHALKQFLTPEIRKGLGIFLTPDEVVTSIIKFASPKAGDDVLDPACGSGTFLIEYLKQTNENKDITVYGIDKSPRMLLLADLNIGHYSKVRFEKKLIDSLKESPFKKEFDFIFTNPPFGVSIDERDYEFSQFLTCKDKNGYTLKKQSSEIVFIEKCFQNLKPGGTLAIVIPKSIATNGGLSNARHQLGSYGYIFGVMNLPPETFASTGTQTTTVVLFAKKYINAKEKSDKTKLALANIKNVGFDSTGRFKDGSQLDSFPEFMKKALATNNDYEFVSIIDVPEKAESFSMLENIFIAKNSKNGKQLSELCEFIGTGKTPARRDYAEQGNFLIKVGNLSGTGINWEARDRNYINDEEINKRLKSKKPLVLQHGDILLTSSAHSPVYIAKKSDIFTEVPEFIESKNISFVGEIMLIRVKQELISPFLLLAFLRSNEAISQIQNMVRGQTAHLHASDLGQLVVPDEVFARNSKFKKVEKILERQADLSKEMNFLASEQSRLLNS</sequence>
<dbReference type="GO" id="GO:0009307">
    <property type="term" value="P:DNA restriction-modification system"/>
    <property type="evidence" value="ECO:0007669"/>
    <property type="project" value="UniProtKB-KW"/>
</dbReference>
<dbReference type="SUPFAM" id="SSF116734">
    <property type="entry name" value="DNA methylase specificity domain"/>
    <property type="match status" value="1"/>
</dbReference>
<dbReference type="InterPro" id="IPR029063">
    <property type="entry name" value="SAM-dependent_MTases_sf"/>
</dbReference>
<proteinExistence type="inferred from homology"/>
<dbReference type="InterPro" id="IPR003356">
    <property type="entry name" value="DNA_methylase_A-5"/>
</dbReference>
<dbReference type="STRING" id="61595.SAMN05421644_1723"/>
<dbReference type="Pfam" id="PF02384">
    <property type="entry name" value="N6_Mtase"/>
    <property type="match status" value="1"/>
</dbReference>
<name>A0A1H3K261_ALLWA</name>